<feature type="transmembrane region" description="Helical" evidence="2">
    <location>
        <begin position="143"/>
        <end position="165"/>
    </location>
</feature>
<name>A0AAQ3XCP6_PASNO</name>
<evidence type="ECO:0000256" key="1">
    <source>
        <dbReference type="SAM" id="MobiDB-lite"/>
    </source>
</evidence>
<feature type="transmembrane region" description="Helical" evidence="2">
    <location>
        <begin position="111"/>
        <end position="137"/>
    </location>
</feature>
<accession>A0AAQ3XCP6</accession>
<dbReference type="AlphaFoldDB" id="A0AAQ3XCP6"/>
<sequence>MVAAPCRRRCGPPGRRRGGVGLPRHPPSSRRVRSSCGRTGSPSSSWSSFLVFGGAGLLAAADVPDGVAFGSSPSPFFALAGMRFGHRRPPSAAVRAVGPSGRRLLLPLGRFPLVVPLLRLVAVLWLCLSLWVVVLVVCTLGALPVSAVVVCLVALFGPSMLLRVVPW</sequence>
<gene>
    <name evidence="3" type="ORF">U9M48_040753</name>
</gene>
<dbReference type="Proteomes" id="UP001341281">
    <property type="component" value="Chromosome 09"/>
</dbReference>
<reference evidence="3 4" key="1">
    <citation type="submission" date="2024-02" db="EMBL/GenBank/DDBJ databases">
        <title>High-quality chromosome-scale genome assembly of Pensacola bahiagrass (Paspalum notatum Flugge var. saurae).</title>
        <authorList>
            <person name="Vega J.M."/>
            <person name="Podio M."/>
            <person name="Orjuela J."/>
            <person name="Siena L.A."/>
            <person name="Pessino S.C."/>
            <person name="Combes M.C."/>
            <person name="Mariac C."/>
            <person name="Albertini E."/>
            <person name="Pupilli F."/>
            <person name="Ortiz J.P.A."/>
            <person name="Leblanc O."/>
        </authorList>
    </citation>
    <scope>NUCLEOTIDE SEQUENCE [LARGE SCALE GENOMIC DNA]</scope>
    <source>
        <strain evidence="3">R1</strain>
        <tissue evidence="3">Leaf</tissue>
    </source>
</reference>
<dbReference type="EMBL" id="CP144753">
    <property type="protein sequence ID" value="WVZ94926.1"/>
    <property type="molecule type" value="Genomic_DNA"/>
</dbReference>
<keyword evidence="2" id="KW-0812">Transmembrane</keyword>
<keyword evidence="4" id="KW-1185">Reference proteome</keyword>
<evidence type="ECO:0000256" key="2">
    <source>
        <dbReference type="SAM" id="Phobius"/>
    </source>
</evidence>
<keyword evidence="2" id="KW-1133">Transmembrane helix</keyword>
<feature type="compositionally biased region" description="Low complexity" evidence="1">
    <location>
        <begin position="34"/>
        <end position="45"/>
    </location>
</feature>
<organism evidence="3 4">
    <name type="scientific">Paspalum notatum var. saurae</name>
    <dbReference type="NCBI Taxonomy" id="547442"/>
    <lineage>
        <taxon>Eukaryota</taxon>
        <taxon>Viridiplantae</taxon>
        <taxon>Streptophyta</taxon>
        <taxon>Embryophyta</taxon>
        <taxon>Tracheophyta</taxon>
        <taxon>Spermatophyta</taxon>
        <taxon>Magnoliopsida</taxon>
        <taxon>Liliopsida</taxon>
        <taxon>Poales</taxon>
        <taxon>Poaceae</taxon>
        <taxon>PACMAD clade</taxon>
        <taxon>Panicoideae</taxon>
        <taxon>Andropogonodae</taxon>
        <taxon>Paspaleae</taxon>
        <taxon>Paspalinae</taxon>
        <taxon>Paspalum</taxon>
    </lineage>
</organism>
<feature type="region of interest" description="Disordered" evidence="1">
    <location>
        <begin position="1"/>
        <end position="45"/>
    </location>
</feature>
<evidence type="ECO:0000313" key="4">
    <source>
        <dbReference type="Proteomes" id="UP001341281"/>
    </source>
</evidence>
<protein>
    <submittedName>
        <fullName evidence="3">Uncharacterized protein</fullName>
    </submittedName>
</protein>
<feature type="compositionally biased region" description="Basic residues" evidence="1">
    <location>
        <begin position="1"/>
        <end position="18"/>
    </location>
</feature>
<proteinExistence type="predicted"/>
<evidence type="ECO:0000313" key="3">
    <source>
        <dbReference type="EMBL" id="WVZ94926.1"/>
    </source>
</evidence>
<keyword evidence="2" id="KW-0472">Membrane</keyword>